<evidence type="ECO:0000256" key="2">
    <source>
        <dbReference type="ARBA" id="ARBA00022448"/>
    </source>
</evidence>
<dbReference type="EMBL" id="CP045929">
    <property type="protein sequence ID" value="QGK68461.1"/>
    <property type="molecule type" value="Genomic_DNA"/>
</dbReference>
<dbReference type="GO" id="GO:0030313">
    <property type="term" value="C:cell envelope"/>
    <property type="evidence" value="ECO:0007669"/>
    <property type="project" value="UniProtKB-SubCell"/>
</dbReference>
<feature type="chain" id="PRO_5024437748" evidence="7">
    <location>
        <begin position="34"/>
        <end position="340"/>
    </location>
</feature>
<reference evidence="9" key="1">
    <citation type="submission" date="2019-11" db="EMBL/GenBank/DDBJ databases">
        <title>The complete genome sequence of Saccharopolyspora sp. E2A.</title>
        <authorList>
            <person name="Zhang G."/>
        </authorList>
    </citation>
    <scope>NUCLEOTIDE SEQUENCE [LARGE SCALE GENOMIC DNA]</scope>
    <source>
        <strain evidence="9">E2A</strain>
    </source>
</reference>
<sequence>MTVRSRPSRVRTAAVAGGAVIGLTLAGCGSAGAGDDGAPSSGEALEVVASTSVWGTVAQAVGGEDVEVTPVVDDPGADPHSYESTPRDAAEVGKADLVVFNGGGYDEFMQQILSSTAQTTPKVQAFQGENTHSHSDGGSEHQHEGHAHEGKEPKQHGGGGHSHEHGNEHIWYDLDAVQDVSQSIADELGALRPEQQQEFTDRASAFADQVTGLQQRVDDIAARHGGTKVVVTEPIAHYLVERGRLDDITPQEFVDSVETGGDPSVAAVAEIRKSIDSGQAGALIYNPQTESPVTEQLRAQAEQRGLPVVELTELPPESTDYVAWMDSQIAALDAALNGQR</sequence>
<evidence type="ECO:0000313" key="9">
    <source>
        <dbReference type="Proteomes" id="UP000371041"/>
    </source>
</evidence>
<evidence type="ECO:0000256" key="7">
    <source>
        <dbReference type="SAM" id="SignalP"/>
    </source>
</evidence>
<evidence type="ECO:0000256" key="1">
    <source>
        <dbReference type="ARBA" id="ARBA00004196"/>
    </source>
</evidence>
<dbReference type="InterPro" id="IPR006127">
    <property type="entry name" value="ZnuA-like"/>
</dbReference>
<evidence type="ECO:0000256" key="4">
    <source>
        <dbReference type="ARBA" id="ARBA00022729"/>
    </source>
</evidence>
<evidence type="ECO:0000256" key="6">
    <source>
        <dbReference type="SAM" id="MobiDB-lite"/>
    </source>
</evidence>
<dbReference type="PROSITE" id="PS51257">
    <property type="entry name" value="PROKAR_LIPOPROTEIN"/>
    <property type="match status" value="1"/>
</dbReference>
<keyword evidence="2 5" id="KW-0813">Transport</keyword>
<dbReference type="Gene3D" id="3.40.50.1980">
    <property type="entry name" value="Nitrogenase molybdenum iron protein domain"/>
    <property type="match status" value="2"/>
</dbReference>
<evidence type="ECO:0000313" key="8">
    <source>
        <dbReference type="EMBL" id="QGK68461.1"/>
    </source>
</evidence>
<dbReference type="RefSeq" id="WP_154075070.1">
    <property type="nucleotide sequence ID" value="NZ_CP045929.1"/>
</dbReference>
<protein>
    <submittedName>
        <fullName evidence="8">ABC transporter</fullName>
    </submittedName>
</protein>
<evidence type="ECO:0000256" key="5">
    <source>
        <dbReference type="RuleBase" id="RU003512"/>
    </source>
</evidence>
<comment type="similarity">
    <text evidence="5">Belongs to the bacterial solute-binding protein 9 family.</text>
</comment>
<organism evidence="8 9">
    <name type="scientific">Allosaccharopolyspora coralli</name>
    <dbReference type="NCBI Taxonomy" id="2665642"/>
    <lineage>
        <taxon>Bacteria</taxon>
        <taxon>Bacillati</taxon>
        <taxon>Actinomycetota</taxon>
        <taxon>Actinomycetes</taxon>
        <taxon>Pseudonocardiales</taxon>
        <taxon>Pseudonocardiaceae</taxon>
        <taxon>Allosaccharopolyspora</taxon>
    </lineage>
</organism>
<dbReference type="PANTHER" id="PTHR42953">
    <property type="entry name" value="HIGH-AFFINITY ZINC UPTAKE SYSTEM PROTEIN ZNUA-RELATED"/>
    <property type="match status" value="1"/>
</dbReference>
<gene>
    <name evidence="8" type="ORF">GIY23_01835</name>
</gene>
<proteinExistence type="inferred from homology"/>
<dbReference type="InterPro" id="IPR050492">
    <property type="entry name" value="Bact_metal-bind_prot9"/>
</dbReference>
<dbReference type="SUPFAM" id="SSF53807">
    <property type="entry name" value="Helical backbone' metal receptor"/>
    <property type="match status" value="1"/>
</dbReference>
<dbReference type="KEGG" id="sace:GIY23_01835"/>
<dbReference type="Proteomes" id="UP000371041">
    <property type="component" value="Chromosome"/>
</dbReference>
<evidence type="ECO:0000256" key="3">
    <source>
        <dbReference type="ARBA" id="ARBA00022723"/>
    </source>
</evidence>
<dbReference type="AlphaFoldDB" id="A0A5Q3Q1Q1"/>
<comment type="subcellular location">
    <subcellularLocation>
        <location evidence="1">Cell envelope</location>
    </subcellularLocation>
</comment>
<keyword evidence="9" id="KW-1185">Reference proteome</keyword>
<feature type="signal peptide" evidence="7">
    <location>
        <begin position="1"/>
        <end position="33"/>
    </location>
</feature>
<accession>A0A5Q3Q1Q1</accession>
<dbReference type="Pfam" id="PF01297">
    <property type="entry name" value="ZnuA"/>
    <property type="match status" value="1"/>
</dbReference>
<feature type="region of interest" description="Disordered" evidence="6">
    <location>
        <begin position="128"/>
        <end position="166"/>
    </location>
</feature>
<dbReference type="PANTHER" id="PTHR42953:SF1">
    <property type="entry name" value="METAL-BINDING PROTEIN HI_0362-RELATED"/>
    <property type="match status" value="1"/>
</dbReference>
<feature type="compositionally biased region" description="Basic and acidic residues" evidence="6">
    <location>
        <begin position="131"/>
        <end position="166"/>
    </location>
</feature>
<dbReference type="GO" id="GO:0007155">
    <property type="term" value="P:cell adhesion"/>
    <property type="evidence" value="ECO:0007669"/>
    <property type="project" value="InterPro"/>
</dbReference>
<keyword evidence="4 7" id="KW-0732">Signal</keyword>
<dbReference type="GO" id="GO:0046872">
    <property type="term" value="F:metal ion binding"/>
    <property type="evidence" value="ECO:0007669"/>
    <property type="project" value="UniProtKB-KW"/>
</dbReference>
<dbReference type="GO" id="GO:0030001">
    <property type="term" value="P:metal ion transport"/>
    <property type="evidence" value="ECO:0007669"/>
    <property type="project" value="InterPro"/>
</dbReference>
<dbReference type="InterPro" id="IPR006128">
    <property type="entry name" value="Lipoprotein_PsaA-like"/>
</dbReference>
<dbReference type="PRINTS" id="PR00690">
    <property type="entry name" value="ADHESNFAMILY"/>
</dbReference>
<name>A0A5Q3Q1Q1_9PSEU</name>
<keyword evidence="3" id="KW-0479">Metal-binding</keyword>